<dbReference type="GO" id="GO:0006364">
    <property type="term" value="P:rRNA processing"/>
    <property type="evidence" value="ECO:0007669"/>
    <property type="project" value="TreeGrafter"/>
</dbReference>
<dbReference type="GO" id="GO:0030515">
    <property type="term" value="F:snoRNA binding"/>
    <property type="evidence" value="ECO:0007669"/>
    <property type="project" value="TreeGrafter"/>
</dbReference>
<feature type="region of interest" description="Disordered" evidence="2">
    <location>
        <begin position="71"/>
        <end position="116"/>
    </location>
</feature>
<dbReference type="EMBL" id="LR783420">
    <property type="protein sequence ID" value="CAB3226503.1"/>
    <property type="molecule type" value="mRNA"/>
</dbReference>
<dbReference type="PANTHER" id="PTHR12821:SF0">
    <property type="entry name" value="BYSTIN"/>
    <property type="match status" value="1"/>
</dbReference>
<feature type="compositionally biased region" description="Basic residues" evidence="2">
    <location>
        <begin position="1"/>
        <end position="12"/>
    </location>
</feature>
<gene>
    <name evidence="3" type="primary">Bysl</name>
</gene>
<evidence type="ECO:0000313" key="3">
    <source>
        <dbReference type="EMBL" id="CAB3226503.1"/>
    </source>
</evidence>
<dbReference type="GO" id="GO:0005730">
    <property type="term" value="C:nucleolus"/>
    <property type="evidence" value="ECO:0007669"/>
    <property type="project" value="TreeGrafter"/>
</dbReference>
<dbReference type="PANTHER" id="PTHR12821">
    <property type="entry name" value="BYSTIN"/>
    <property type="match status" value="1"/>
</dbReference>
<feature type="compositionally biased region" description="Basic and acidic residues" evidence="2">
    <location>
        <begin position="35"/>
        <end position="56"/>
    </location>
</feature>
<reference evidence="3" key="1">
    <citation type="submission" date="2020-04" db="EMBL/GenBank/DDBJ databases">
        <authorList>
            <person name="Neveu A P."/>
        </authorList>
    </citation>
    <scope>NUCLEOTIDE SEQUENCE</scope>
    <source>
        <tissue evidence="3">Whole embryo</tissue>
    </source>
</reference>
<dbReference type="InterPro" id="IPR007955">
    <property type="entry name" value="Bystin"/>
</dbReference>
<feature type="region of interest" description="Disordered" evidence="2">
    <location>
        <begin position="1"/>
        <end position="56"/>
    </location>
</feature>
<evidence type="ECO:0000256" key="2">
    <source>
        <dbReference type="SAM" id="MobiDB-lite"/>
    </source>
</evidence>
<dbReference type="GO" id="GO:0030688">
    <property type="term" value="C:preribosome, small subunit precursor"/>
    <property type="evidence" value="ECO:0007669"/>
    <property type="project" value="TreeGrafter"/>
</dbReference>
<name>A0A6F9D7B4_9ASCI</name>
<accession>A0A6F9D7B4</accession>
<evidence type="ECO:0000256" key="1">
    <source>
        <dbReference type="ARBA" id="ARBA00007114"/>
    </source>
</evidence>
<dbReference type="GO" id="GO:0005737">
    <property type="term" value="C:cytoplasm"/>
    <property type="evidence" value="ECO:0007669"/>
    <property type="project" value="TreeGrafter"/>
</dbReference>
<organism evidence="3">
    <name type="scientific">Phallusia mammillata</name>
    <dbReference type="NCBI Taxonomy" id="59560"/>
    <lineage>
        <taxon>Eukaryota</taxon>
        <taxon>Metazoa</taxon>
        <taxon>Chordata</taxon>
        <taxon>Tunicata</taxon>
        <taxon>Ascidiacea</taxon>
        <taxon>Phlebobranchia</taxon>
        <taxon>Ascidiidae</taxon>
        <taxon>Phallusia</taxon>
    </lineage>
</organism>
<dbReference type="AlphaFoldDB" id="A0A6F9D7B4"/>
<proteinExistence type="evidence at transcript level"/>
<sequence length="391" mass="45360">MLKMGKIKKARSRASGGPGSNRHRSDLAQAIENTDDLRDHPNRKGKERKRQEESEFVDDKLTKKILEAARKQQDEFDGTQVQQAAPAKFTTKLRTKEDDQSSDDEEWPALGDESQQSDFIEEVVVEEEDEKLLETFMNPNPPSRRTLADIIMEKLNEKQSDVSTLMPDVENQMPDMDPRIIEVYKDVKTILQKYRSGKLPKAFKVIPHLRNWEEILYVTEPDSWSAAAMYQATRIFVSNMNVHMTQRFLFLVLLPRIRDDIHYYKRLNFHLFMALKKALFKPAAFFKGILLPLCEEGTCTLREATIIASVMAKCSIPVLHASAAMLKIAEMNYSGANSIFLRILISKKYALPFRVIDALVFHFLSFRNEQRPLPVLWHQCFLTFYETYRYV</sequence>
<protein>
    <submittedName>
        <fullName evidence="3">Bystin-like</fullName>
    </submittedName>
</protein>
<dbReference type="Pfam" id="PF05291">
    <property type="entry name" value="Bystin"/>
    <property type="match status" value="1"/>
</dbReference>
<comment type="similarity">
    <text evidence="1">Belongs to the bystin family.</text>
</comment>